<dbReference type="Proteomes" id="UP001138709">
    <property type="component" value="Unassembled WGS sequence"/>
</dbReference>
<proteinExistence type="predicted"/>
<protein>
    <submittedName>
        <fullName evidence="1">Uncharacterized protein</fullName>
    </submittedName>
</protein>
<organism evidence="1 2">
    <name type="scientific">Neoroseomonas eburnea</name>
    <dbReference type="NCBI Taxonomy" id="1346889"/>
    <lineage>
        <taxon>Bacteria</taxon>
        <taxon>Pseudomonadati</taxon>
        <taxon>Pseudomonadota</taxon>
        <taxon>Alphaproteobacteria</taxon>
        <taxon>Acetobacterales</taxon>
        <taxon>Acetobacteraceae</taxon>
        <taxon>Neoroseomonas</taxon>
    </lineage>
</organism>
<dbReference type="EMBL" id="JAAEDL010000070">
    <property type="protein sequence ID" value="MBR0684255.1"/>
    <property type="molecule type" value="Genomic_DNA"/>
</dbReference>
<dbReference type="AlphaFoldDB" id="A0A9X9XKL9"/>
<reference evidence="1" key="1">
    <citation type="submission" date="2020-01" db="EMBL/GenBank/DDBJ databases">
        <authorList>
            <person name="Rat A."/>
        </authorList>
    </citation>
    <scope>NUCLEOTIDE SEQUENCE</scope>
    <source>
        <strain evidence="1">LMG 31228</strain>
    </source>
</reference>
<evidence type="ECO:0000313" key="1">
    <source>
        <dbReference type="EMBL" id="MBR0684255.1"/>
    </source>
</evidence>
<evidence type="ECO:0000313" key="2">
    <source>
        <dbReference type="Proteomes" id="UP001138709"/>
    </source>
</evidence>
<comment type="caution">
    <text evidence="1">The sequence shown here is derived from an EMBL/GenBank/DDBJ whole genome shotgun (WGS) entry which is preliminary data.</text>
</comment>
<accession>A0A9X9XKL9</accession>
<sequence>MDDDLDSIVSVMWPIPDTTWFLVLAAKGDEVRVNFVDWMPKAEDFRPKRVTGPDGAEPADLFAGMPLHVAAHSRCSPSMFGLLSKVGDRSLDSVELRALVRPVLDAVRRGDLVMAGKPSQRGPDATYVRFEPGDISELEFDVLRGLARMTAGTVEHSFRSVRTFTPDEWRVVAAARGRLSPKVRRSAVETPQAKTPASVASVETWMTEEAENTLRRTGQPPKREALIADARRIFDVPVRRAKEAFEKLPAYLRRRRGHKSRP</sequence>
<gene>
    <name evidence="1" type="ORF">GXW74_27610</name>
</gene>
<name>A0A9X9XKL9_9PROT</name>
<keyword evidence="2" id="KW-1185">Reference proteome</keyword>
<reference evidence="1" key="2">
    <citation type="journal article" date="2021" name="Syst. Appl. Microbiol.">
        <title>Roseomonas hellenica sp. nov., isolated from roots of wild-growing Alkanna tinctoria.</title>
        <authorList>
            <person name="Rat A."/>
            <person name="Naranjo H.D."/>
            <person name="Lebbe L."/>
            <person name="Cnockaert M."/>
            <person name="Krigas N."/>
            <person name="Grigoriadou K."/>
            <person name="Maloupa E."/>
            <person name="Willems A."/>
        </authorList>
    </citation>
    <scope>NUCLEOTIDE SEQUENCE</scope>
    <source>
        <strain evidence="1">LMG 31228</strain>
    </source>
</reference>